<keyword evidence="1" id="KW-1133">Transmembrane helix</keyword>
<keyword evidence="1" id="KW-0472">Membrane</keyword>
<reference evidence="2 3" key="2">
    <citation type="submission" date="2020-11" db="EMBL/GenBank/DDBJ databases">
        <title>Description of novel Gluconobacter species.</title>
        <authorList>
            <person name="Cleenwerck I."/>
            <person name="Cnockaert M."/>
            <person name="Borremans W."/>
            <person name="Wieme A.D."/>
            <person name="De Vuyst L."/>
            <person name="Vandamme P."/>
        </authorList>
    </citation>
    <scope>NUCLEOTIDE SEQUENCE [LARGE SCALE GENOMIC DNA]</scope>
    <source>
        <strain evidence="2 3">LMG 31484</strain>
    </source>
</reference>
<accession>A0ABR9Y8M4</accession>
<organism evidence="2 3">
    <name type="scientific">Gluconobacter vitians</name>
    <dbReference type="NCBI Taxonomy" id="2728102"/>
    <lineage>
        <taxon>Bacteria</taxon>
        <taxon>Pseudomonadati</taxon>
        <taxon>Pseudomonadota</taxon>
        <taxon>Alphaproteobacteria</taxon>
        <taxon>Acetobacterales</taxon>
        <taxon>Acetobacteraceae</taxon>
        <taxon>Gluconobacter</taxon>
    </lineage>
</organism>
<protein>
    <submittedName>
        <fullName evidence="2">Uncharacterized protein</fullName>
    </submittedName>
</protein>
<keyword evidence="1" id="KW-0812">Transmembrane</keyword>
<reference evidence="3" key="1">
    <citation type="submission" date="2020-04" db="EMBL/GenBank/DDBJ databases">
        <title>Description of novel Gluconacetobacter.</title>
        <authorList>
            <person name="Sombolestani A."/>
        </authorList>
    </citation>
    <scope>NUCLEOTIDE SEQUENCE [LARGE SCALE GENOMIC DNA]</scope>
    <source>
        <strain evidence="3">LMG 31484</strain>
    </source>
</reference>
<dbReference type="Proteomes" id="UP000623107">
    <property type="component" value="Unassembled WGS sequence"/>
</dbReference>
<gene>
    <name evidence="2" type="ORF">HKD24_12990</name>
</gene>
<name>A0ABR9Y8M4_9PROT</name>
<evidence type="ECO:0000313" key="2">
    <source>
        <dbReference type="EMBL" id="MBF0860116.1"/>
    </source>
</evidence>
<evidence type="ECO:0000256" key="1">
    <source>
        <dbReference type="SAM" id="Phobius"/>
    </source>
</evidence>
<proteinExistence type="predicted"/>
<evidence type="ECO:0000313" key="3">
    <source>
        <dbReference type="Proteomes" id="UP000623107"/>
    </source>
</evidence>
<comment type="caution">
    <text evidence="2">The sequence shown here is derived from an EMBL/GenBank/DDBJ whole genome shotgun (WGS) entry which is preliminary data.</text>
</comment>
<sequence>MSWISLLCGQCAMLILVAGSIRGNRVFWHDRLMDGQRLILKCCAAAGLLFSFALQVLSDDPPVLTVIEWILLLGPETMIAALACSLWERKPRS</sequence>
<keyword evidence="3" id="KW-1185">Reference proteome</keyword>
<feature type="transmembrane region" description="Helical" evidence="1">
    <location>
        <begin position="69"/>
        <end position="87"/>
    </location>
</feature>
<dbReference type="EMBL" id="JABCQG010000022">
    <property type="protein sequence ID" value="MBF0860116.1"/>
    <property type="molecule type" value="Genomic_DNA"/>
</dbReference>
<dbReference type="RefSeq" id="WP_194260658.1">
    <property type="nucleotide sequence ID" value="NZ_JABCQG010000022.1"/>
</dbReference>
<feature type="transmembrane region" description="Helical" evidence="1">
    <location>
        <begin position="38"/>
        <end position="57"/>
    </location>
</feature>